<keyword evidence="2" id="KW-0812">Transmembrane</keyword>
<protein>
    <submittedName>
        <fullName evidence="3">Uncharacterized protein</fullName>
    </submittedName>
</protein>
<dbReference type="AlphaFoldDB" id="A0A829WWX3"/>
<accession>A0A829WWX3</accession>
<reference evidence="3 4" key="1">
    <citation type="submission" date="2013-04" db="EMBL/GenBank/DDBJ databases">
        <title>Gluconobacter oxydans NBRC 3293 whole genome sequence.</title>
        <authorList>
            <person name="Matsutani M."/>
            <person name="Yakushi T."/>
            <person name="Matsushita K."/>
        </authorList>
    </citation>
    <scope>NUCLEOTIDE SEQUENCE [LARGE SCALE GENOMIC DNA]</scope>
    <source>
        <strain evidence="3 4">NBRC 3293</strain>
    </source>
</reference>
<gene>
    <name evidence="3" type="ORF">NBRC3293_0861</name>
</gene>
<name>A0A829WWX3_GLUOY</name>
<evidence type="ECO:0000313" key="3">
    <source>
        <dbReference type="EMBL" id="GEM16364.1"/>
    </source>
</evidence>
<comment type="caution">
    <text evidence="3">The sequence shown here is derived from an EMBL/GenBank/DDBJ whole genome shotgun (WGS) entry which is preliminary data.</text>
</comment>
<dbReference type="EMBL" id="BARJ01000004">
    <property type="protein sequence ID" value="GEM16364.1"/>
    <property type="molecule type" value="Genomic_DNA"/>
</dbReference>
<evidence type="ECO:0000313" key="4">
    <source>
        <dbReference type="Proteomes" id="UP000484858"/>
    </source>
</evidence>
<proteinExistence type="predicted"/>
<feature type="transmembrane region" description="Helical" evidence="2">
    <location>
        <begin position="79"/>
        <end position="100"/>
    </location>
</feature>
<organism evidence="3 4">
    <name type="scientific">Gluconobacter oxydans NBRC 3293</name>
    <dbReference type="NCBI Taxonomy" id="1315969"/>
    <lineage>
        <taxon>Bacteria</taxon>
        <taxon>Pseudomonadati</taxon>
        <taxon>Pseudomonadota</taxon>
        <taxon>Alphaproteobacteria</taxon>
        <taxon>Acetobacterales</taxon>
        <taxon>Acetobacteraceae</taxon>
        <taxon>Gluconobacter</taxon>
    </lineage>
</organism>
<keyword evidence="2" id="KW-1133">Transmembrane helix</keyword>
<dbReference type="Proteomes" id="UP000484858">
    <property type="component" value="Unassembled WGS sequence"/>
</dbReference>
<feature type="compositionally biased region" description="Basic residues" evidence="1">
    <location>
        <begin position="9"/>
        <end position="19"/>
    </location>
</feature>
<feature type="region of interest" description="Disordered" evidence="1">
    <location>
        <begin position="1"/>
        <end position="43"/>
    </location>
</feature>
<sequence length="225" mass="25326">MGQASGYRDRRHSRDRMKKTVPQISGPKPSCQPRLPPYPKGMMDSVQPQWQKYPLPEQRSRSMKHPSTLDQMLLLLRKYAFLCGVALSLIVTLACCHAWTAHRPFHPDSFTPANDPSMRALVEECHIARNTIAVSGWIHSDVWPGDEATLILTVGDGEKEFSIPYRLQERPDIARTFHTEANAFHNRYGFAGTARKPAGMTPGATIHLNIISGHSLYRISHACRS</sequence>
<keyword evidence="2" id="KW-0472">Membrane</keyword>
<evidence type="ECO:0000256" key="1">
    <source>
        <dbReference type="SAM" id="MobiDB-lite"/>
    </source>
</evidence>
<evidence type="ECO:0000256" key="2">
    <source>
        <dbReference type="SAM" id="Phobius"/>
    </source>
</evidence>